<dbReference type="GO" id="GO:0016567">
    <property type="term" value="P:protein ubiquitination"/>
    <property type="evidence" value="ECO:0007669"/>
    <property type="project" value="TreeGrafter"/>
</dbReference>
<feature type="domain" description="RING-type" evidence="2">
    <location>
        <begin position="120"/>
        <end position="198"/>
    </location>
</feature>
<dbReference type="InterPro" id="IPR001841">
    <property type="entry name" value="Znf_RING"/>
</dbReference>
<dbReference type="OrthoDB" id="432311at2759"/>
<dbReference type="SMART" id="SM00184">
    <property type="entry name" value="RING"/>
    <property type="match status" value="1"/>
</dbReference>
<dbReference type="KEGG" id="sre:PTSG_00111"/>
<proteinExistence type="predicted"/>
<evidence type="ECO:0000259" key="2">
    <source>
        <dbReference type="PROSITE" id="PS50089"/>
    </source>
</evidence>
<keyword evidence="1" id="KW-0863">Zinc-finger</keyword>
<evidence type="ECO:0000313" key="5">
    <source>
        <dbReference type="Proteomes" id="UP000007799"/>
    </source>
</evidence>
<evidence type="ECO:0000259" key="3">
    <source>
        <dbReference type="PROSITE" id="PS50908"/>
    </source>
</evidence>
<dbReference type="InterPro" id="IPR039133">
    <property type="entry name" value="RNF25"/>
</dbReference>
<dbReference type="PROSITE" id="PS50089">
    <property type="entry name" value="ZF_RING_2"/>
    <property type="match status" value="1"/>
</dbReference>
<dbReference type="STRING" id="946362.F2TVK1"/>
<sequence>MANEELEDELLNLEAIFDEQLRIAEDRTSVEMTLKPDVDDDECFVRCDLRITVGDAYPNKPANVLARQIRGLSPKQQQSLQQTLTDTAAECAEAEMPAIFELIQRTKDVLEECNSSCVECGICFEAVDAETRCRTPCFHFYHRECLGRHFHFWRTDPQLDMSAEAYQAARRVTKSREEAHAHLLKLKSREPVPCPICREKLADDDIPSFDWRHIRPYKNVDIDSHSIHLSQAMVEQQRQRLDVFRHQQQHDCLISKGIKI</sequence>
<evidence type="ECO:0000256" key="1">
    <source>
        <dbReference type="PROSITE-ProRule" id="PRU00175"/>
    </source>
</evidence>
<dbReference type="Gene3D" id="3.10.110.10">
    <property type="entry name" value="Ubiquitin Conjugating Enzyme"/>
    <property type="match status" value="1"/>
</dbReference>
<accession>F2TVK1</accession>
<dbReference type="InterPro" id="IPR006575">
    <property type="entry name" value="RWD_dom"/>
</dbReference>
<dbReference type="GO" id="GO:0008270">
    <property type="term" value="F:zinc ion binding"/>
    <property type="evidence" value="ECO:0007669"/>
    <property type="project" value="UniProtKB-KW"/>
</dbReference>
<dbReference type="InterPro" id="IPR016135">
    <property type="entry name" value="UBQ-conjugating_enzyme/RWD"/>
</dbReference>
<dbReference type="Pfam" id="PF05773">
    <property type="entry name" value="RWD"/>
    <property type="match status" value="1"/>
</dbReference>
<keyword evidence="5" id="KW-1185">Reference proteome</keyword>
<dbReference type="GO" id="GO:0061630">
    <property type="term" value="F:ubiquitin protein ligase activity"/>
    <property type="evidence" value="ECO:0007669"/>
    <property type="project" value="InterPro"/>
</dbReference>
<dbReference type="PANTHER" id="PTHR13198:SF4">
    <property type="entry name" value="E3 UBIQUITIN-PROTEIN LIGASE RNF25"/>
    <property type="match status" value="1"/>
</dbReference>
<feature type="domain" description="RWD" evidence="3">
    <location>
        <begin position="8"/>
        <end position="113"/>
    </location>
</feature>
<reference evidence="4" key="1">
    <citation type="submission" date="2009-08" db="EMBL/GenBank/DDBJ databases">
        <title>Annotation of Salpingoeca rosetta.</title>
        <authorList>
            <consortium name="The Broad Institute Genome Sequencing Platform"/>
            <person name="Russ C."/>
            <person name="Cuomo C."/>
            <person name="Burger G."/>
            <person name="Gray M.W."/>
            <person name="Holland P.W.H."/>
            <person name="King N."/>
            <person name="Lang F.B.F."/>
            <person name="Roger A.J."/>
            <person name="Ruiz-Trillo I."/>
            <person name="Young S.K."/>
            <person name="Zeng Q."/>
            <person name="Gargeya S."/>
            <person name="Alvarado L."/>
            <person name="Berlin A."/>
            <person name="Chapman S.B."/>
            <person name="Chen Z."/>
            <person name="Freedman E."/>
            <person name="Gellesch M."/>
            <person name="Goldberg J."/>
            <person name="Griggs A."/>
            <person name="Gujja S."/>
            <person name="Heilman E."/>
            <person name="Heiman D."/>
            <person name="Howarth C."/>
            <person name="Mehta T."/>
            <person name="Neiman D."/>
            <person name="Pearson M."/>
            <person name="Roberts A."/>
            <person name="Saif S."/>
            <person name="Shea T."/>
            <person name="Shenoy N."/>
            <person name="Sisk P."/>
            <person name="Stolte C."/>
            <person name="Sykes S."/>
            <person name="White J."/>
            <person name="Yandava C."/>
            <person name="Haas B."/>
            <person name="Nusbaum C."/>
            <person name="Birren B."/>
        </authorList>
    </citation>
    <scope>NUCLEOTIDE SEQUENCE [LARGE SCALE GENOMIC DNA]</scope>
    <source>
        <strain evidence="4">ATCC 50818</strain>
    </source>
</reference>
<protein>
    <recommendedName>
        <fullName evidence="6">RWD domain-containing protein</fullName>
    </recommendedName>
</protein>
<dbReference type="PANTHER" id="PTHR13198">
    <property type="entry name" value="RING FINGER PROTEIN 25"/>
    <property type="match status" value="1"/>
</dbReference>
<dbReference type="InParanoid" id="F2TVK1"/>
<name>F2TVK1_SALR5</name>
<dbReference type="Proteomes" id="UP000007799">
    <property type="component" value="Unassembled WGS sequence"/>
</dbReference>
<dbReference type="Gene3D" id="3.30.40.10">
    <property type="entry name" value="Zinc/RING finger domain, C3HC4 (zinc finger)"/>
    <property type="match status" value="1"/>
</dbReference>
<dbReference type="FunCoup" id="F2TVK1">
    <property type="interactions" value="1190"/>
</dbReference>
<keyword evidence="1" id="KW-0479">Metal-binding</keyword>
<dbReference type="SMART" id="SM00591">
    <property type="entry name" value="RWD"/>
    <property type="match status" value="1"/>
</dbReference>
<dbReference type="SUPFAM" id="SSF54495">
    <property type="entry name" value="UBC-like"/>
    <property type="match status" value="1"/>
</dbReference>
<dbReference type="GeneID" id="16067415"/>
<dbReference type="EMBL" id="GL832955">
    <property type="protein sequence ID" value="EGD72097.1"/>
    <property type="molecule type" value="Genomic_DNA"/>
</dbReference>
<organism evidence="5">
    <name type="scientific">Salpingoeca rosetta (strain ATCC 50818 / BSB-021)</name>
    <dbReference type="NCBI Taxonomy" id="946362"/>
    <lineage>
        <taxon>Eukaryota</taxon>
        <taxon>Choanoflagellata</taxon>
        <taxon>Craspedida</taxon>
        <taxon>Salpingoecidae</taxon>
        <taxon>Salpingoeca</taxon>
    </lineage>
</organism>
<gene>
    <name evidence="4" type="ORF">PTSG_00111</name>
</gene>
<keyword evidence="1" id="KW-0862">Zinc</keyword>
<dbReference type="InterPro" id="IPR013083">
    <property type="entry name" value="Znf_RING/FYVE/PHD"/>
</dbReference>
<dbReference type="OMA" id="LYDIFQM"/>
<dbReference type="SUPFAM" id="SSF57850">
    <property type="entry name" value="RING/U-box"/>
    <property type="match status" value="1"/>
</dbReference>
<dbReference type="GO" id="GO:0005634">
    <property type="term" value="C:nucleus"/>
    <property type="evidence" value="ECO:0007669"/>
    <property type="project" value="TreeGrafter"/>
</dbReference>
<evidence type="ECO:0008006" key="6">
    <source>
        <dbReference type="Google" id="ProtNLM"/>
    </source>
</evidence>
<dbReference type="eggNOG" id="KOG4445">
    <property type="taxonomic scope" value="Eukaryota"/>
</dbReference>
<dbReference type="PROSITE" id="PS50908">
    <property type="entry name" value="RWD"/>
    <property type="match status" value="1"/>
</dbReference>
<dbReference type="AlphaFoldDB" id="F2TVK1"/>
<evidence type="ECO:0000313" key="4">
    <source>
        <dbReference type="EMBL" id="EGD72097.1"/>
    </source>
</evidence>
<dbReference type="RefSeq" id="XP_004998669.1">
    <property type="nucleotide sequence ID" value="XM_004998612.1"/>
</dbReference>